<dbReference type="PROSITE" id="PS51203">
    <property type="entry name" value="CS"/>
    <property type="match status" value="1"/>
</dbReference>
<dbReference type="SUPFAM" id="SSF49764">
    <property type="entry name" value="HSP20-like chaperones"/>
    <property type="match status" value="1"/>
</dbReference>
<dbReference type="EMBL" id="HBHX01067578">
    <property type="protein sequence ID" value="CAE0148368.1"/>
    <property type="molecule type" value="Transcribed_RNA"/>
</dbReference>
<dbReference type="InterPro" id="IPR007052">
    <property type="entry name" value="CS_dom"/>
</dbReference>
<evidence type="ECO:0000313" key="4">
    <source>
        <dbReference type="EMBL" id="CAE0148368.1"/>
    </source>
</evidence>
<feature type="domain" description="SGS" evidence="2">
    <location>
        <begin position="141"/>
        <end position="215"/>
    </location>
</feature>
<evidence type="ECO:0000259" key="3">
    <source>
        <dbReference type="PROSITE" id="PS51203"/>
    </source>
</evidence>
<evidence type="ECO:0000259" key="2">
    <source>
        <dbReference type="PROSITE" id="PS51048"/>
    </source>
</evidence>
<organism evidence="4">
    <name type="scientific">Haptolina ericina</name>
    <dbReference type="NCBI Taxonomy" id="156174"/>
    <lineage>
        <taxon>Eukaryota</taxon>
        <taxon>Haptista</taxon>
        <taxon>Haptophyta</taxon>
        <taxon>Prymnesiophyceae</taxon>
        <taxon>Prymnesiales</taxon>
        <taxon>Prymnesiaceae</taxon>
        <taxon>Haptolina</taxon>
    </lineage>
</organism>
<feature type="domain" description="CS" evidence="3">
    <location>
        <begin position="60"/>
        <end position="157"/>
    </location>
</feature>
<evidence type="ECO:0000256" key="1">
    <source>
        <dbReference type="SAM" id="MobiDB-lite"/>
    </source>
</evidence>
<dbReference type="PANTHER" id="PTHR13164">
    <property type="entry name" value="CALICYLIN BINDING PROTEIN"/>
    <property type="match status" value="1"/>
</dbReference>
<dbReference type="Pfam" id="PF04969">
    <property type="entry name" value="CS"/>
    <property type="match status" value="1"/>
</dbReference>
<dbReference type="Gene3D" id="2.60.40.790">
    <property type="match status" value="1"/>
</dbReference>
<reference evidence="4" key="1">
    <citation type="submission" date="2021-01" db="EMBL/GenBank/DDBJ databases">
        <authorList>
            <person name="Corre E."/>
            <person name="Pelletier E."/>
            <person name="Niang G."/>
            <person name="Scheremetjew M."/>
            <person name="Finn R."/>
            <person name="Kale V."/>
            <person name="Holt S."/>
            <person name="Cochrane G."/>
            <person name="Meng A."/>
            <person name="Brown T."/>
            <person name="Cohen L."/>
        </authorList>
    </citation>
    <scope>NUCLEOTIDE SEQUENCE</scope>
    <source>
        <strain evidence="4">CCMP281</strain>
    </source>
</reference>
<dbReference type="InterPro" id="IPR007699">
    <property type="entry name" value="SGS_dom"/>
</dbReference>
<dbReference type="GO" id="GO:0005634">
    <property type="term" value="C:nucleus"/>
    <property type="evidence" value="ECO:0007669"/>
    <property type="project" value="TreeGrafter"/>
</dbReference>
<name>A0A7S3FHN0_9EUKA</name>
<proteinExistence type="predicted"/>
<dbReference type="PANTHER" id="PTHR13164:SF3">
    <property type="entry name" value="CALCYCLIN-BINDING PROTEIN"/>
    <property type="match status" value="1"/>
</dbReference>
<gene>
    <name evidence="4" type="ORF">HERI1096_LOCUS37329</name>
</gene>
<dbReference type="InterPro" id="IPR052289">
    <property type="entry name" value="Calcyclin-binding_UBL-bridge"/>
</dbReference>
<dbReference type="InterPro" id="IPR008978">
    <property type="entry name" value="HSP20-like_chaperone"/>
</dbReference>
<dbReference type="PROSITE" id="PS51048">
    <property type="entry name" value="SGS"/>
    <property type="match status" value="1"/>
</dbReference>
<dbReference type="AlphaFoldDB" id="A0A7S3FHN0"/>
<sequence>MADAVLEDLRQLLAASSRENSIRLLQTELERRKCQARAAPQPPKPILLEKTATVAAPRFTTITRYAWDQGRKWVKVYVTLPGLEQICESGVRLAVQPRELCLEVEGLPPPASKTRLLVSPTFGALVPDECTYTRKPNSMLLLKLRKADDGEDWGSLDDSAHRKAKEKESRLQANKGKSTAELLQEMYADADEEGRASLSKAWEEGRAKREVRKHD</sequence>
<feature type="compositionally biased region" description="Basic and acidic residues" evidence="1">
    <location>
        <begin position="158"/>
        <end position="170"/>
    </location>
</feature>
<feature type="region of interest" description="Disordered" evidence="1">
    <location>
        <begin position="149"/>
        <end position="179"/>
    </location>
</feature>
<accession>A0A7S3FHN0</accession>
<protein>
    <recommendedName>
        <fullName evidence="5">Calcyclin-binding protein</fullName>
    </recommendedName>
</protein>
<evidence type="ECO:0008006" key="5">
    <source>
        <dbReference type="Google" id="ProtNLM"/>
    </source>
</evidence>